<name>A0A7W4VEA2_9BURK</name>
<keyword evidence="1" id="KW-1133">Transmembrane helix</keyword>
<evidence type="ECO:0000313" key="3">
    <source>
        <dbReference type="Proteomes" id="UP000578036"/>
    </source>
</evidence>
<protein>
    <submittedName>
        <fullName evidence="2">Uncharacterized protein</fullName>
    </submittedName>
</protein>
<comment type="caution">
    <text evidence="2">The sequence shown here is derived from an EMBL/GenBank/DDBJ whole genome shotgun (WGS) entry which is preliminary data.</text>
</comment>
<proteinExistence type="predicted"/>
<feature type="transmembrane region" description="Helical" evidence="1">
    <location>
        <begin position="41"/>
        <end position="61"/>
    </location>
</feature>
<organism evidence="2 3">
    <name type="scientific">Cupriavidus alkaliphilus</name>
    <dbReference type="NCBI Taxonomy" id="942866"/>
    <lineage>
        <taxon>Bacteria</taxon>
        <taxon>Pseudomonadati</taxon>
        <taxon>Pseudomonadota</taxon>
        <taxon>Betaproteobacteria</taxon>
        <taxon>Burkholderiales</taxon>
        <taxon>Burkholderiaceae</taxon>
        <taxon>Cupriavidus</taxon>
    </lineage>
</organism>
<dbReference type="AlphaFoldDB" id="A0A7W4VEA2"/>
<evidence type="ECO:0000313" key="2">
    <source>
        <dbReference type="EMBL" id="MBB3009997.1"/>
    </source>
</evidence>
<dbReference type="Proteomes" id="UP000578036">
    <property type="component" value="Unassembled WGS sequence"/>
</dbReference>
<evidence type="ECO:0000256" key="1">
    <source>
        <dbReference type="SAM" id="Phobius"/>
    </source>
</evidence>
<reference evidence="2 3" key="1">
    <citation type="submission" date="2020-08" db="EMBL/GenBank/DDBJ databases">
        <title>Genomic Encyclopedia of Type Strains, Phase IV (KMG-V): Genome sequencing to study the core and pangenomes of soil and plant-associated prokaryotes.</title>
        <authorList>
            <person name="Whitman W."/>
        </authorList>
    </citation>
    <scope>NUCLEOTIDE SEQUENCE [LARGE SCALE GENOMIC DNA]</scope>
    <source>
        <strain evidence="2 3">SLV-2362</strain>
    </source>
</reference>
<keyword evidence="1" id="KW-0812">Transmembrane</keyword>
<gene>
    <name evidence="2" type="ORF">FHX61_004673</name>
</gene>
<accession>A0A7W4VEA2</accession>
<keyword evidence="1" id="KW-0472">Membrane</keyword>
<feature type="transmembrane region" description="Helical" evidence="1">
    <location>
        <begin position="12"/>
        <end position="29"/>
    </location>
</feature>
<sequence>MKQVSLTIPEIGLIAGTRAAGGAGLALLLSNRLNPEQRRAIGWTLLAVGFITTLPLVALVLGRRQAAGNRPVFLSQVFNYHDIAVVSRHHRKLLFIADDDPTRGASRKPTIIGDQMRQT</sequence>
<dbReference type="RefSeq" id="WP_260154497.1">
    <property type="nucleotide sequence ID" value="NZ_JACHWF010000006.1"/>
</dbReference>
<dbReference type="EMBL" id="JACHWF010000006">
    <property type="protein sequence ID" value="MBB3009997.1"/>
    <property type="molecule type" value="Genomic_DNA"/>
</dbReference>
<keyword evidence="3" id="KW-1185">Reference proteome</keyword>